<name>X1DTS7_9ZZZZ</name>
<keyword evidence="2" id="KW-0663">Pyridoxal phosphate</keyword>
<dbReference type="SUPFAM" id="SSF53383">
    <property type="entry name" value="PLP-dependent transferases"/>
    <property type="match status" value="1"/>
</dbReference>
<dbReference type="GO" id="GO:0005737">
    <property type="term" value="C:cytoplasm"/>
    <property type="evidence" value="ECO:0007669"/>
    <property type="project" value="TreeGrafter"/>
</dbReference>
<dbReference type="GO" id="GO:0016846">
    <property type="term" value="F:carbon-sulfur lyase activity"/>
    <property type="evidence" value="ECO:0007669"/>
    <property type="project" value="TreeGrafter"/>
</dbReference>
<organism evidence="3">
    <name type="scientific">marine sediment metagenome</name>
    <dbReference type="NCBI Taxonomy" id="412755"/>
    <lineage>
        <taxon>unclassified sequences</taxon>
        <taxon>metagenomes</taxon>
        <taxon>ecological metagenomes</taxon>
    </lineage>
</organism>
<dbReference type="PANTHER" id="PTHR11808">
    <property type="entry name" value="TRANS-SULFURATION ENZYME FAMILY MEMBER"/>
    <property type="match status" value="1"/>
</dbReference>
<protein>
    <recommendedName>
        <fullName evidence="4">Aminotransferase class I/classII domain-containing protein</fullName>
    </recommendedName>
</protein>
<comment type="cofactor">
    <cofactor evidence="1">
        <name>pyridoxal 5'-phosphate</name>
        <dbReference type="ChEBI" id="CHEBI:597326"/>
    </cofactor>
</comment>
<gene>
    <name evidence="3" type="ORF">S01H4_55721</name>
</gene>
<accession>X1DTS7</accession>
<feature type="non-terminal residue" evidence="3">
    <location>
        <position position="1"/>
    </location>
</feature>
<proteinExistence type="predicted"/>
<evidence type="ECO:0000256" key="1">
    <source>
        <dbReference type="ARBA" id="ARBA00001933"/>
    </source>
</evidence>
<dbReference type="AlphaFoldDB" id="X1DTS7"/>
<dbReference type="InterPro" id="IPR015421">
    <property type="entry name" value="PyrdxlP-dep_Trfase_major"/>
</dbReference>
<dbReference type="Gene3D" id="3.40.640.10">
    <property type="entry name" value="Type I PLP-dependent aspartate aminotransferase-like (Major domain)"/>
    <property type="match status" value="1"/>
</dbReference>
<reference evidence="3" key="1">
    <citation type="journal article" date="2014" name="Front. Microbiol.">
        <title>High frequency of phylogenetically diverse reductive dehalogenase-homologous genes in deep subseafloor sedimentary metagenomes.</title>
        <authorList>
            <person name="Kawai M."/>
            <person name="Futagami T."/>
            <person name="Toyoda A."/>
            <person name="Takaki Y."/>
            <person name="Nishi S."/>
            <person name="Hori S."/>
            <person name="Arai W."/>
            <person name="Tsubouchi T."/>
            <person name="Morono Y."/>
            <person name="Uchiyama I."/>
            <person name="Ito T."/>
            <person name="Fujiyama A."/>
            <person name="Inagaki F."/>
            <person name="Takami H."/>
        </authorList>
    </citation>
    <scope>NUCLEOTIDE SEQUENCE</scope>
    <source>
        <strain evidence="3">Expedition CK06-06</strain>
    </source>
</reference>
<dbReference type="GO" id="GO:0030170">
    <property type="term" value="F:pyridoxal phosphate binding"/>
    <property type="evidence" value="ECO:0007669"/>
    <property type="project" value="InterPro"/>
</dbReference>
<evidence type="ECO:0000256" key="2">
    <source>
        <dbReference type="ARBA" id="ARBA00022898"/>
    </source>
</evidence>
<dbReference type="EMBL" id="BART01032198">
    <property type="protein sequence ID" value="GAH08374.1"/>
    <property type="molecule type" value="Genomic_DNA"/>
</dbReference>
<sequence length="248" mass="28478">LLRFKMAEKKKDIRQIDQENQEKWEKQKFDTQLIRAGEDPYPETSYSIRTPIYATKSYTYSSLSELIKNRYFYSRTENPTLFALDKKLAILHGGEKAISVASGMAAIHLACSSVLQKRIERLRPNRIKNFFPQTNPDKIPNIIIHTNQYVGSYRLFTRIYPQMGIEARRVNMCDLNTVKKNIDSQTKLIFLETPANPTLNILDIQECANLIHEVGGKCIVDNTWASPALQHPLELGADLVVESLTKYI</sequence>
<dbReference type="GO" id="GO:0019346">
    <property type="term" value="P:transsulfuration"/>
    <property type="evidence" value="ECO:0007669"/>
    <property type="project" value="InterPro"/>
</dbReference>
<comment type="caution">
    <text evidence="3">The sequence shown here is derived from an EMBL/GenBank/DDBJ whole genome shotgun (WGS) entry which is preliminary data.</text>
</comment>
<dbReference type="Pfam" id="PF01053">
    <property type="entry name" value="Cys_Met_Meta_PP"/>
    <property type="match status" value="1"/>
</dbReference>
<evidence type="ECO:0008006" key="4">
    <source>
        <dbReference type="Google" id="ProtNLM"/>
    </source>
</evidence>
<feature type="non-terminal residue" evidence="3">
    <location>
        <position position="248"/>
    </location>
</feature>
<evidence type="ECO:0000313" key="3">
    <source>
        <dbReference type="EMBL" id="GAH08374.1"/>
    </source>
</evidence>
<dbReference type="InterPro" id="IPR015424">
    <property type="entry name" value="PyrdxlP-dep_Trfase"/>
</dbReference>
<dbReference type="InterPro" id="IPR000277">
    <property type="entry name" value="Cys/Met-Metab_PyrdxlP-dep_enz"/>
</dbReference>